<evidence type="ECO:0000256" key="1">
    <source>
        <dbReference type="SAM" id="MobiDB-lite"/>
    </source>
</evidence>
<sequence>MFSGSTSITNLAGSAIENDRENGKITYAFDCRANVSLTPCVPFEVPFTATVGYWTLIYTASYKRGGGDSASDTTRSSSSSGLTDTAIVACSTATGHGQVCTSSYTSDKGDAEPPQTLVAAGMYPYEEMVFVAVEITDGLWKLDSRYPSPTAENNGTGSTSSVTQTAGPSSGSEADAGSDTGSASMAWISGPVIGALVAVVLLVGVIIFWRRRRRRGSALKGDGENAVAELEGKDKSELPANEVAAAELSNVNRERQSVCEMPT</sequence>
<keyword evidence="2" id="KW-1133">Transmembrane helix</keyword>
<evidence type="ECO:0000313" key="3">
    <source>
        <dbReference type="EMBL" id="KAL2845251.1"/>
    </source>
</evidence>
<keyword evidence="4" id="KW-1185">Reference proteome</keyword>
<reference evidence="3 4" key="1">
    <citation type="submission" date="2024-07" db="EMBL/GenBank/DDBJ databases">
        <title>Section-level genome sequencing and comparative genomics of Aspergillus sections Usti and Cavernicolus.</title>
        <authorList>
            <consortium name="Lawrence Berkeley National Laboratory"/>
            <person name="Nybo J.L."/>
            <person name="Vesth T.C."/>
            <person name="Theobald S."/>
            <person name="Frisvad J.C."/>
            <person name="Larsen T.O."/>
            <person name="Kjaerboelling I."/>
            <person name="Rothschild-Mancinelli K."/>
            <person name="Lyhne E.K."/>
            <person name="Kogle M.E."/>
            <person name="Barry K."/>
            <person name="Clum A."/>
            <person name="Na H."/>
            <person name="Ledsgaard L."/>
            <person name="Lin J."/>
            <person name="Lipzen A."/>
            <person name="Kuo A."/>
            <person name="Riley R."/>
            <person name="Mondo S."/>
            <person name="Labutti K."/>
            <person name="Haridas S."/>
            <person name="Pangalinan J."/>
            <person name="Salamov A.A."/>
            <person name="Simmons B.A."/>
            <person name="Magnuson J.K."/>
            <person name="Chen J."/>
            <person name="Drula E."/>
            <person name="Henrissat B."/>
            <person name="Wiebenga A."/>
            <person name="Lubbers R.J."/>
            <person name="Gomes A.C."/>
            <person name="Makela M.R."/>
            <person name="Stajich J."/>
            <person name="Grigoriev I.V."/>
            <person name="Mortensen U.H."/>
            <person name="De Vries R.P."/>
            <person name="Baker S.E."/>
            <person name="Andersen M.R."/>
        </authorList>
    </citation>
    <scope>NUCLEOTIDE SEQUENCE [LARGE SCALE GENOMIC DNA]</scope>
    <source>
        <strain evidence="3 4">CBS 123904</strain>
    </source>
</reference>
<comment type="caution">
    <text evidence="3">The sequence shown here is derived from an EMBL/GenBank/DDBJ whole genome shotgun (WGS) entry which is preliminary data.</text>
</comment>
<dbReference type="Proteomes" id="UP001610446">
    <property type="component" value="Unassembled WGS sequence"/>
</dbReference>
<keyword evidence="2" id="KW-0812">Transmembrane</keyword>
<evidence type="ECO:0000313" key="4">
    <source>
        <dbReference type="Proteomes" id="UP001610446"/>
    </source>
</evidence>
<gene>
    <name evidence="3" type="ORF">BJY01DRAFT_183118</name>
</gene>
<proteinExistence type="predicted"/>
<name>A0ABR4JYX3_9EURO</name>
<keyword evidence="2" id="KW-0472">Membrane</keyword>
<evidence type="ECO:0000256" key="2">
    <source>
        <dbReference type="SAM" id="Phobius"/>
    </source>
</evidence>
<feature type="transmembrane region" description="Helical" evidence="2">
    <location>
        <begin position="185"/>
        <end position="209"/>
    </location>
</feature>
<protein>
    <recommendedName>
        <fullName evidence="5">Mid2 domain-containing protein</fullName>
    </recommendedName>
</protein>
<feature type="region of interest" description="Disordered" evidence="1">
    <location>
        <begin position="150"/>
        <end position="181"/>
    </location>
</feature>
<accession>A0ABR4JYX3</accession>
<evidence type="ECO:0008006" key="5">
    <source>
        <dbReference type="Google" id="ProtNLM"/>
    </source>
</evidence>
<organism evidence="3 4">
    <name type="scientific">Aspergillus pseudoustus</name>
    <dbReference type="NCBI Taxonomy" id="1810923"/>
    <lineage>
        <taxon>Eukaryota</taxon>
        <taxon>Fungi</taxon>
        <taxon>Dikarya</taxon>
        <taxon>Ascomycota</taxon>
        <taxon>Pezizomycotina</taxon>
        <taxon>Eurotiomycetes</taxon>
        <taxon>Eurotiomycetidae</taxon>
        <taxon>Eurotiales</taxon>
        <taxon>Aspergillaceae</taxon>
        <taxon>Aspergillus</taxon>
        <taxon>Aspergillus subgen. Nidulantes</taxon>
    </lineage>
</organism>
<dbReference type="EMBL" id="JBFXLU010000073">
    <property type="protein sequence ID" value="KAL2845251.1"/>
    <property type="molecule type" value="Genomic_DNA"/>
</dbReference>
<feature type="compositionally biased region" description="Polar residues" evidence="1">
    <location>
        <begin position="150"/>
        <end position="172"/>
    </location>
</feature>